<evidence type="ECO:0000313" key="3">
    <source>
        <dbReference type="Proteomes" id="UP000186583"/>
    </source>
</evidence>
<sequence>MATEADVVKTRFLVISDTHSRPLHYENEADIAIHCGDLTNESKLEEYRRMIRDLGDIRAPLKLVVPGNHDFSLDIPNSQRNLDKARRLYPDSDAERLVAEYGNPGDARRLFEEARHAGIVLLDEGMHGFDLANGAHLTVYASPYTPAAGGVSGFQYRFEDGHEFTIERGADIVVQICSRPLLEPGHGCIAVVISTRVGVPNWLHGQLVHPRLHHSYQTTSLRRPCLSRICMISGCCGRVQLKKRHSREK</sequence>
<dbReference type="GO" id="GO:0016787">
    <property type="term" value="F:hydrolase activity"/>
    <property type="evidence" value="ECO:0007669"/>
    <property type="project" value="InterPro"/>
</dbReference>
<dbReference type="OrthoDB" id="630188at2759"/>
<dbReference type="Gene3D" id="3.60.21.10">
    <property type="match status" value="1"/>
</dbReference>
<dbReference type="GO" id="GO:0016829">
    <property type="term" value="F:lyase activity"/>
    <property type="evidence" value="ECO:0007669"/>
    <property type="project" value="UniProtKB-KW"/>
</dbReference>
<dbReference type="Proteomes" id="UP000186583">
    <property type="component" value="Unassembled WGS sequence"/>
</dbReference>
<accession>A0A1Q8RW56</accession>
<gene>
    <name evidence="2" type="ORF">CCHL11_01798</name>
</gene>
<dbReference type="Pfam" id="PF00149">
    <property type="entry name" value="Metallophos"/>
    <property type="match status" value="1"/>
</dbReference>
<reference evidence="2 3" key="1">
    <citation type="submission" date="2016-11" db="EMBL/GenBank/DDBJ databases">
        <title>Draft Genome Assembly of Colletotrichum chlorophyti a pathogen of herbaceous plants.</title>
        <authorList>
            <person name="Gan P."/>
            <person name="Narusaka M."/>
            <person name="Tsushima A."/>
            <person name="Narusaka Y."/>
            <person name="Takano Y."/>
            <person name="Shirasu K."/>
        </authorList>
    </citation>
    <scope>NUCLEOTIDE SEQUENCE [LARGE SCALE GENOMIC DNA]</scope>
    <source>
        <strain evidence="2 3">NTL11</strain>
    </source>
</reference>
<dbReference type="PANTHER" id="PTHR12905">
    <property type="entry name" value="METALLOPHOSPHOESTERASE"/>
    <property type="match status" value="1"/>
</dbReference>
<feature type="domain" description="Calcineurin-like phosphoesterase" evidence="1">
    <location>
        <begin position="11"/>
        <end position="92"/>
    </location>
</feature>
<name>A0A1Q8RW56_9PEZI</name>
<protein>
    <submittedName>
        <fullName evidence="2">Putative rhamnogalacturonate lyase C 2</fullName>
    </submittedName>
</protein>
<evidence type="ECO:0000313" key="2">
    <source>
        <dbReference type="EMBL" id="OLN88721.1"/>
    </source>
</evidence>
<dbReference type="EMBL" id="MPGH01000087">
    <property type="protein sequence ID" value="OLN88721.1"/>
    <property type="molecule type" value="Genomic_DNA"/>
</dbReference>
<keyword evidence="2" id="KW-0456">Lyase</keyword>
<evidence type="ECO:0000259" key="1">
    <source>
        <dbReference type="Pfam" id="PF00149"/>
    </source>
</evidence>
<dbReference type="InterPro" id="IPR004843">
    <property type="entry name" value="Calcineurin-like_PHP"/>
</dbReference>
<dbReference type="InterPro" id="IPR051693">
    <property type="entry name" value="UPF0046_metallophosphoest"/>
</dbReference>
<dbReference type="SUPFAM" id="SSF56300">
    <property type="entry name" value="Metallo-dependent phosphatases"/>
    <property type="match status" value="1"/>
</dbReference>
<comment type="caution">
    <text evidence="2">The sequence shown here is derived from an EMBL/GenBank/DDBJ whole genome shotgun (WGS) entry which is preliminary data.</text>
</comment>
<organism evidence="2 3">
    <name type="scientific">Colletotrichum chlorophyti</name>
    <dbReference type="NCBI Taxonomy" id="708187"/>
    <lineage>
        <taxon>Eukaryota</taxon>
        <taxon>Fungi</taxon>
        <taxon>Dikarya</taxon>
        <taxon>Ascomycota</taxon>
        <taxon>Pezizomycotina</taxon>
        <taxon>Sordariomycetes</taxon>
        <taxon>Hypocreomycetidae</taxon>
        <taxon>Glomerellales</taxon>
        <taxon>Glomerellaceae</taxon>
        <taxon>Colletotrichum</taxon>
    </lineage>
</organism>
<dbReference type="InterPro" id="IPR029052">
    <property type="entry name" value="Metallo-depent_PP-like"/>
</dbReference>
<keyword evidence="3" id="KW-1185">Reference proteome</keyword>
<proteinExistence type="predicted"/>
<dbReference type="AlphaFoldDB" id="A0A1Q8RW56"/>
<dbReference type="PANTHER" id="PTHR12905:SF0">
    <property type="entry name" value="CALCINEURIN-LIKE PHOSPHOESTERASE DOMAIN-CONTAINING PROTEIN"/>
    <property type="match status" value="1"/>
</dbReference>